<gene>
    <name evidence="1" type="primary">PmlGA01_120031800</name>
    <name evidence="1" type="ORF">PMLGA01_120031800</name>
</gene>
<name>A0A1C3L0U3_PLAMA</name>
<protein>
    <submittedName>
        <fullName evidence="1">Uncharacterized protein</fullName>
    </submittedName>
</protein>
<evidence type="ECO:0000313" key="1">
    <source>
        <dbReference type="EMBL" id="SBT80152.1"/>
    </source>
</evidence>
<accession>A0A1C3L0U3</accession>
<dbReference type="VEuPathDB" id="PlasmoDB:PmUG01_12038300"/>
<proteinExistence type="predicted"/>
<dbReference type="EMBL" id="LT594500">
    <property type="protein sequence ID" value="SBT80152.1"/>
    <property type="molecule type" value="Genomic_DNA"/>
</dbReference>
<dbReference type="AlphaFoldDB" id="A0A1C3L0U3"/>
<reference evidence="1 2" key="1">
    <citation type="submission" date="2016-06" db="EMBL/GenBank/DDBJ databases">
        <authorList>
            <consortium name="Pathogen Informatics"/>
        </authorList>
    </citation>
    <scope>NUCLEOTIDE SEQUENCE [LARGE SCALE GENOMIC DNA]</scope>
    <source>
        <strain evidence="1">PmlGA01</strain>
    </source>
</reference>
<organism evidence="1 2">
    <name type="scientific">Plasmodium malariae</name>
    <dbReference type="NCBI Taxonomy" id="5858"/>
    <lineage>
        <taxon>Eukaryota</taxon>
        <taxon>Sar</taxon>
        <taxon>Alveolata</taxon>
        <taxon>Apicomplexa</taxon>
        <taxon>Aconoidasida</taxon>
        <taxon>Haemosporida</taxon>
        <taxon>Plasmodiidae</taxon>
        <taxon>Plasmodium</taxon>
        <taxon>Plasmodium (Plasmodium)</taxon>
    </lineage>
</organism>
<sequence length="266" mass="31393">MNEIKKTVLTEKKNEEITTILNKNILFKEYSNTNDLKDDTFVNITTDYSLESEKEKSNISLFSIFKKKLKEEKYCSRFLILFKIPCNANQKKKVIETLKADLKEKYGPITGVCIMVNIYGIMLLECVGTSNIFSFIKHLGGIKEIYKVQILYFSELHNQIINDDFYFYEYNKEDPKGVSSGECNYVDEVWDLYINVLSLCCFIKNNKDKQNIFDLNENIKKNFSSLPNLYNDDAKQYLWNMDEFVSFFIEDFKLPFDDFSDDFLDF</sequence>
<dbReference type="Proteomes" id="UP000219799">
    <property type="component" value="Chromosome 12"/>
</dbReference>
<evidence type="ECO:0000313" key="2">
    <source>
        <dbReference type="Proteomes" id="UP000219799"/>
    </source>
</evidence>